<sequence length="171" mass="18098">MWWSILLLAVCLLLAAGVFLVANVMDAAEGNRRTDSFGSRFTAGLHRVAGGGWPKQSGRVRGASAVAVHAVGAPSVWVGKPGVIRGAKGDDRPVDMEMSEFFEATVEDKPGYLDAEEMADLLGKAREQATKAVNVPIQTVRPVLSDPRALQNLVPRPLRGGAGGPKEDEPA</sequence>
<keyword evidence="3" id="KW-1185">Reference proteome</keyword>
<gene>
    <name evidence="2" type="ORF">GCM10009751_34480</name>
</gene>
<dbReference type="Proteomes" id="UP001501094">
    <property type="component" value="Unassembled WGS sequence"/>
</dbReference>
<protein>
    <recommendedName>
        <fullName evidence="4">EF-hand domain-containing protein</fullName>
    </recommendedName>
</protein>
<comment type="caution">
    <text evidence="2">The sequence shown here is derived from an EMBL/GenBank/DDBJ whole genome shotgun (WGS) entry which is preliminary data.</text>
</comment>
<evidence type="ECO:0000256" key="1">
    <source>
        <dbReference type="SAM" id="MobiDB-lite"/>
    </source>
</evidence>
<evidence type="ECO:0008006" key="4">
    <source>
        <dbReference type="Google" id="ProtNLM"/>
    </source>
</evidence>
<dbReference type="EMBL" id="BAAANL010000008">
    <property type="protein sequence ID" value="GAA1872248.1"/>
    <property type="molecule type" value="Genomic_DNA"/>
</dbReference>
<evidence type="ECO:0000313" key="3">
    <source>
        <dbReference type="Proteomes" id="UP001501094"/>
    </source>
</evidence>
<proteinExistence type="predicted"/>
<evidence type="ECO:0000313" key="2">
    <source>
        <dbReference type="EMBL" id="GAA1872248.1"/>
    </source>
</evidence>
<feature type="region of interest" description="Disordered" evidence="1">
    <location>
        <begin position="151"/>
        <end position="171"/>
    </location>
</feature>
<accession>A0ABP4ZWN6</accession>
<dbReference type="RefSeq" id="WP_344105349.1">
    <property type="nucleotide sequence ID" value="NZ_BAAANL010000008.1"/>
</dbReference>
<reference evidence="3" key="1">
    <citation type="journal article" date="2019" name="Int. J. Syst. Evol. Microbiol.">
        <title>The Global Catalogue of Microorganisms (GCM) 10K type strain sequencing project: providing services to taxonomists for standard genome sequencing and annotation.</title>
        <authorList>
            <consortium name="The Broad Institute Genomics Platform"/>
            <consortium name="The Broad Institute Genome Sequencing Center for Infectious Disease"/>
            <person name="Wu L."/>
            <person name="Ma J."/>
        </authorList>
    </citation>
    <scope>NUCLEOTIDE SEQUENCE [LARGE SCALE GENOMIC DNA]</scope>
    <source>
        <strain evidence="3">JCM 14326</strain>
    </source>
</reference>
<organism evidence="2 3">
    <name type="scientific">Myceligenerans crystallogenes</name>
    <dbReference type="NCBI Taxonomy" id="316335"/>
    <lineage>
        <taxon>Bacteria</taxon>
        <taxon>Bacillati</taxon>
        <taxon>Actinomycetota</taxon>
        <taxon>Actinomycetes</taxon>
        <taxon>Micrococcales</taxon>
        <taxon>Promicromonosporaceae</taxon>
        <taxon>Myceligenerans</taxon>
    </lineage>
</organism>
<name>A0ABP4ZWN6_9MICO</name>